<dbReference type="InterPro" id="IPR000719">
    <property type="entry name" value="Prot_kinase_dom"/>
</dbReference>
<feature type="region of interest" description="Disordered" evidence="1">
    <location>
        <begin position="1"/>
        <end position="41"/>
    </location>
</feature>
<feature type="compositionally biased region" description="Polar residues" evidence="1">
    <location>
        <begin position="504"/>
        <end position="518"/>
    </location>
</feature>
<feature type="domain" description="Protein kinase" evidence="2">
    <location>
        <begin position="363"/>
        <end position="680"/>
    </location>
</feature>
<dbReference type="OrthoDB" id="4062651at2759"/>
<dbReference type="AlphaFoldDB" id="A0A423XCI0"/>
<gene>
    <name evidence="3" type="ORF">VPNG_04584</name>
</gene>
<reference evidence="3 4" key="1">
    <citation type="submission" date="2015-09" db="EMBL/GenBank/DDBJ databases">
        <title>Host preference determinants of Valsa canker pathogens revealed by comparative genomics.</title>
        <authorList>
            <person name="Yin Z."/>
            <person name="Huang L."/>
        </authorList>
    </citation>
    <scope>NUCLEOTIDE SEQUENCE [LARGE SCALE GENOMIC DNA]</scope>
    <source>
        <strain evidence="3 4">SXYLt</strain>
    </source>
</reference>
<name>A0A423XCI0_9PEZI</name>
<dbReference type="EMBL" id="LKEB01000018">
    <property type="protein sequence ID" value="ROW13671.1"/>
    <property type="molecule type" value="Genomic_DNA"/>
</dbReference>
<sequence length="778" mass="88676">MDFVGQADEIPTNAESQEHNADGLGNPPIHGGRYLPFQGNGSRGLQGLPRISVQNHDLAGHTQFFSFNVLDESPTVREAVLHVEEPDATPTDPQRTGVGHHDAVSEADVNINRAPFKGHGLPELFGSVASRDPSEKSYITDLGARGREIATSAGQLELTTAVVEKEEGLKLPLEERLLNILQKIPGHSEKKGFFPEQTLRALINECSVKEKLQSCFKGVLDRNTIERHTQTICGTTEMGHKTSSRKIFAILVLSQKVSAINLLINEKVTDKDLPLRKVSRGGKSSSRFSLVRKSDPEEIMEPLKCFETWSWLDLINFEEWQWTTMAPFFHHGQRKNVENFVLQDQVPLPFTADSRYADEGSASTNDRLEVASGFSTVFKADIHPQHHGFRNKFTGQSFAVKLLTSRNREEFNHEAEMLMKFSDDSHEYLISLLARYQQFKKFYLIFPWAEADLEKYWKTIKPCPVADYDTVRWVAQQCWGIADGLFKIHRYESISYDDSRLNPEHNQAQQGHRSQSKTGPRGQMLGRHGDMKPQNLLWFPNPHDSSDRGTLKITDFGLTEISISQTLVYSPRSILTPSYRPPEFDLLGESGRSHDIWALGCIYLDFIAWLLGGWDFVQEFALKRRSSDPMWSDIPTDTFFEIVRCKRDDCIAVMVKQAVSKFINDLHAHSHCTEYLHDFLSLIQMRILTIKPPMCSRQDRGRIEIGEVVRKLEGMLQRCKNDPVYASKPAPWTDQKMMEADRRKMEEAFEVDMSDEVAGVLRHKRLTNYEGRVQKKPV</sequence>
<proteinExistence type="predicted"/>
<dbReference type="Pfam" id="PF00069">
    <property type="entry name" value="Pkinase"/>
    <property type="match status" value="1"/>
</dbReference>
<feature type="region of interest" description="Disordered" evidence="1">
    <location>
        <begin position="499"/>
        <end position="526"/>
    </location>
</feature>
<accession>A0A423XCI0</accession>
<dbReference type="STRING" id="1230097.A0A423XCI0"/>
<evidence type="ECO:0000256" key="1">
    <source>
        <dbReference type="SAM" id="MobiDB-lite"/>
    </source>
</evidence>
<protein>
    <recommendedName>
        <fullName evidence="2">Protein kinase domain-containing protein</fullName>
    </recommendedName>
</protein>
<dbReference type="Proteomes" id="UP000285146">
    <property type="component" value="Unassembled WGS sequence"/>
</dbReference>
<dbReference type="InParanoid" id="A0A423XCI0"/>
<dbReference type="PANTHER" id="PTHR24359">
    <property type="entry name" value="SERINE/THREONINE-PROTEIN KINASE SBK1"/>
    <property type="match status" value="1"/>
</dbReference>
<dbReference type="GO" id="GO:0005524">
    <property type="term" value="F:ATP binding"/>
    <property type="evidence" value="ECO:0007669"/>
    <property type="project" value="InterPro"/>
</dbReference>
<dbReference type="GO" id="GO:0004674">
    <property type="term" value="F:protein serine/threonine kinase activity"/>
    <property type="evidence" value="ECO:0007669"/>
    <property type="project" value="TreeGrafter"/>
</dbReference>
<evidence type="ECO:0000313" key="4">
    <source>
        <dbReference type="Proteomes" id="UP000285146"/>
    </source>
</evidence>
<evidence type="ECO:0000313" key="3">
    <source>
        <dbReference type="EMBL" id="ROW13671.1"/>
    </source>
</evidence>
<dbReference type="SMART" id="SM00220">
    <property type="entry name" value="S_TKc"/>
    <property type="match status" value="1"/>
</dbReference>
<dbReference type="SUPFAM" id="SSF56112">
    <property type="entry name" value="Protein kinase-like (PK-like)"/>
    <property type="match status" value="1"/>
</dbReference>
<dbReference type="CDD" id="cd00180">
    <property type="entry name" value="PKc"/>
    <property type="match status" value="1"/>
</dbReference>
<dbReference type="PROSITE" id="PS50011">
    <property type="entry name" value="PROTEIN_KINASE_DOM"/>
    <property type="match status" value="1"/>
</dbReference>
<comment type="caution">
    <text evidence="3">The sequence shown here is derived from an EMBL/GenBank/DDBJ whole genome shotgun (WGS) entry which is preliminary data.</text>
</comment>
<dbReference type="Gene3D" id="1.10.510.10">
    <property type="entry name" value="Transferase(Phosphotransferase) domain 1"/>
    <property type="match status" value="2"/>
</dbReference>
<dbReference type="PANTHER" id="PTHR24359:SF37">
    <property type="entry name" value="PROTEIN KINASE DOMAIN-CONTAINING PROTEIN"/>
    <property type="match status" value="1"/>
</dbReference>
<evidence type="ECO:0000259" key="2">
    <source>
        <dbReference type="PROSITE" id="PS50011"/>
    </source>
</evidence>
<dbReference type="InterPro" id="IPR011009">
    <property type="entry name" value="Kinase-like_dom_sf"/>
</dbReference>
<organism evidence="3 4">
    <name type="scientific">Cytospora leucostoma</name>
    <dbReference type="NCBI Taxonomy" id="1230097"/>
    <lineage>
        <taxon>Eukaryota</taxon>
        <taxon>Fungi</taxon>
        <taxon>Dikarya</taxon>
        <taxon>Ascomycota</taxon>
        <taxon>Pezizomycotina</taxon>
        <taxon>Sordariomycetes</taxon>
        <taxon>Sordariomycetidae</taxon>
        <taxon>Diaporthales</taxon>
        <taxon>Cytosporaceae</taxon>
        <taxon>Cytospora</taxon>
    </lineage>
</organism>
<keyword evidence="4" id="KW-1185">Reference proteome</keyword>